<dbReference type="GO" id="GO:0046872">
    <property type="term" value="F:metal ion binding"/>
    <property type="evidence" value="ECO:0007669"/>
    <property type="project" value="UniProtKB-KW"/>
</dbReference>
<dbReference type="GO" id="GO:0005829">
    <property type="term" value="C:cytosol"/>
    <property type="evidence" value="ECO:0007669"/>
    <property type="project" value="TreeGrafter"/>
</dbReference>
<dbReference type="PANTHER" id="PTHR21240">
    <property type="entry name" value="2-AMINO-3-CARBOXYLMUCONATE-6-SEMIALDEHYDE DECARBOXYLASE"/>
    <property type="match status" value="1"/>
</dbReference>
<keyword evidence="4" id="KW-0862">Zinc</keyword>
<feature type="domain" description="Amidohydrolase-related" evidence="9">
    <location>
        <begin position="6"/>
        <end position="302"/>
    </location>
</feature>
<evidence type="ECO:0000256" key="1">
    <source>
        <dbReference type="ARBA" id="ARBA00005871"/>
    </source>
</evidence>
<gene>
    <name evidence="10" type="ORF">MPH_03662</name>
</gene>
<organism evidence="10 11">
    <name type="scientific">Macrophomina phaseolina (strain MS6)</name>
    <name type="common">Charcoal rot fungus</name>
    <dbReference type="NCBI Taxonomy" id="1126212"/>
    <lineage>
        <taxon>Eukaryota</taxon>
        <taxon>Fungi</taxon>
        <taxon>Dikarya</taxon>
        <taxon>Ascomycota</taxon>
        <taxon>Pezizomycotina</taxon>
        <taxon>Dothideomycetes</taxon>
        <taxon>Dothideomycetes incertae sedis</taxon>
        <taxon>Botryosphaeriales</taxon>
        <taxon>Botryosphaeriaceae</taxon>
        <taxon>Macrophomina</taxon>
    </lineage>
</organism>
<dbReference type="Proteomes" id="UP000007129">
    <property type="component" value="Unassembled WGS sequence"/>
</dbReference>
<dbReference type="GO" id="GO:0016787">
    <property type="term" value="F:hydrolase activity"/>
    <property type="evidence" value="ECO:0007669"/>
    <property type="project" value="UniProtKB-KW"/>
</dbReference>
<keyword evidence="3 8" id="KW-0210">Decarboxylase</keyword>
<evidence type="ECO:0000256" key="3">
    <source>
        <dbReference type="ARBA" id="ARBA00022793"/>
    </source>
</evidence>
<dbReference type="SUPFAM" id="SSF51556">
    <property type="entry name" value="Metallo-dependent hydrolases"/>
    <property type="match status" value="1"/>
</dbReference>
<comment type="catalytic activity">
    <reaction evidence="6">
        <text>6-methylsalicylate + H(+) = 3-methylphenol + CO2</text>
        <dbReference type="Rhea" id="RHEA:23112"/>
        <dbReference type="ChEBI" id="CHEBI:15378"/>
        <dbReference type="ChEBI" id="CHEBI:16526"/>
        <dbReference type="ChEBI" id="CHEBI:17231"/>
        <dbReference type="ChEBI" id="CHEBI:36658"/>
        <dbReference type="EC" id="4.1.1.52"/>
    </reaction>
    <physiologicalReaction direction="left-to-right" evidence="6">
        <dbReference type="Rhea" id="RHEA:23113"/>
    </physiologicalReaction>
</comment>
<dbReference type="Pfam" id="PF04909">
    <property type="entry name" value="Amidohydro_2"/>
    <property type="match status" value="1"/>
</dbReference>
<evidence type="ECO:0000256" key="2">
    <source>
        <dbReference type="ARBA" id="ARBA00022723"/>
    </source>
</evidence>
<evidence type="ECO:0000259" key="9">
    <source>
        <dbReference type="Pfam" id="PF04909"/>
    </source>
</evidence>
<dbReference type="GO" id="GO:0047596">
    <property type="term" value="F:6-methylsalicylate decarboxylase activity"/>
    <property type="evidence" value="ECO:0007669"/>
    <property type="project" value="UniProtKB-EC"/>
</dbReference>
<keyword evidence="5 8" id="KW-0456">Lyase</keyword>
<evidence type="ECO:0000313" key="11">
    <source>
        <dbReference type="Proteomes" id="UP000007129"/>
    </source>
</evidence>
<protein>
    <recommendedName>
        <fullName evidence="7">6-methylsalicylate decarboxylase</fullName>
        <ecNumber evidence="7">4.1.1.52</ecNumber>
    </recommendedName>
</protein>
<dbReference type="HOGENOM" id="CLU_039329_2_1_1"/>
<evidence type="ECO:0000313" key="10">
    <source>
        <dbReference type="EMBL" id="EKG18972.1"/>
    </source>
</evidence>
<evidence type="ECO:0000256" key="6">
    <source>
        <dbReference type="ARBA" id="ARBA00036832"/>
    </source>
</evidence>
<dbReference type="AlphaFoldDB" id="K2S1W3"/>
<proteinExistence type="inferred from homology"/>
<keyword evidence="10" id="KW-0378">Hydrolase</keyword>
<dbReference type="EC" id="4.1.1.52" evidence="7"/>
<evidence type="ECO:0000256" key="8">
    <source>
        <dbReference type="RuleBase" id="RU366045"/>
    </source>
</evidence>
<dbReference type="GO" id="GO:0019748">
    <property type="term" value="P:secondary metabolic process"/>
    <property type="evidence" value="ECO:0007669"/>
    <property type="project" value="TreeGrafter"/>
</dbReference>
<keyword evidence="2" id="KW-0479">Metal-binding</keyword>
<dbReference type="PANTHER" id="PTHR21240:SF29">
    <property type="entry name" value="AMIDOHYDROLASE-RELATED DOMAIN-CONTAINING PROTEIN"/>
    <property type="match status" value="1"/>
</dbReference>
<dbReference type="OrthoDB" id="2832284at2759"/>
<comment type="similarity">
    <text evidence="1">Belongs to the metallo-dependent hydrolases superfamily. ACMSD family.</text>
</comment>
<reference evidence="10 11" key="1">
    <citation type="journal article" date="2012" name="BMC Genomics">
        <title>Tools to kill: Genome of one of the most destructive plant pathogenic fungi Macrophomina phaseolina.</title>
        <authorList>
            <person name="Islam M.S."/>
            <person name="Haque M.S."/>
            <person name="Islam M.M."/>
            <person name="Emdad E.M."/>
            <person name="Halim A."/>
            <person name="Hossen Q.M.M."/>
            <person name="Hossain M.Z."/>
            <person name="Ahmed B."/>
            <person name="Rahim S."/>
            <person name="Rahman M.S."/>
            <person name="Alam M.M."/>
            <person name="Hou S."/>
            <person name="Wan X."/>
            <person name="Saito J.A."/>
            <person name="Alam M."/>
        </authorList>
    </citation>
    <scope>NUCLEOTIDE SEQUENCE [LARGE SCALE GENOMIC DNA]</scope>
    <source>
        <strain evidence="10 11">MS6</strain>
    </source>
</reference>
<evidence type="ECO:0000256" key="5">
    <source>
        <dbReference type="ARBA" id="ARBA00023239"/>
    </source>
</evidence>
<name>K2S1W3_MACPH</name>
<evidence type="ECO:0000256" key="7">
    <source>
        <dbReference type="ARBA" id="ARBA00038889"/>
    </source>
</evidence>
<evidence type="ECO:0000256" key="4">
    <source>
        <dbReference type="ARBA" id="ARBA00022833"/>
    </source>
</evidence>
<dbReference type="VEuPathDB" id="FungiDB:MPH_03662"/>
<dbReference type="InterPro" id="IPR032466">
    <property type="entry name" value="Metal_Hydrolase"/>
</dbReference>
<accession>K2S1W3</accession>
<dbReference type="eggNOG" id="KOG4245">
    <property type="taxonomic scope" value="Eukaryota"/>
</dbReference>
<comment type="caution">
    <text evidence="10">The sequence shown here is derived from an EMBL/GenBank/DDBJ whole genome shotgun (WGS) entry which is preliminary data.</text>
</comment>
<dbReference type="InterPro" id="IPR006680">
    <property type="entry name" value="Amidohydro-rel"/>
</dbReference>
<dbReference type="InterPro" id="IPR032465">
    <property type="entry name" value="ACMSD"/>
</dbReference>
<dbReference type="Gene3D" id="3.20.20.140">
    <property type="entry name" value="Metal-dependent hydrolases"/>
    <property type="match status" value="1"/>
</dbReference>
<dbReference type="EMBL" id="AHHD01000167">
    <property type="protein sequence ID" value="EKG18972.1"/>
    <property type="molecule type" value="Genomic_DNA"/>
</dbReference>
<dbReference type="InParanoid" id="K2S1W3"/>
<dbReference type="STRING" id="1126212.K2S1W3"/>
<sequence>MATQRVDVHHHFVPPFYTQALQEGGGDPSGWAIPDWTLEKDMQINTEEGAVFTFLSITAPGAGILPLERQGGFCRQANEYAAGIRAAQPTRYGFFASIPSLLLPDSAHEEIIYALDELHADGIILYTRYGQGNHYLGHPDFRATWDLLDARGAVVFVHPTHPVDTSLVNPSLPQPMIDYPHETTRTAVDLITSGTVRAHPNLKIILSHAGGTLPYLALRPAAMLPYIPSAAASNIPGAAPTDSFMEDARSFYFDTALSANPLQLELLKGFAKPGHVLFGSDYPYAPTPAIKNMNSLLDDYGRNDGAFAYSVNTGAALELFPRLVGVVGNVSAIAS</sequence>